<name>A0A7S2VVB5_9EUKA</name>
<feature type="compositionally biased region" description="Basic and acidic residues" evidence="1">
    <location>
        <begin position="120"/>
        <end position="141"/>
    </location>
</feature>
<evidence type="ECO:0000256" key="1">
    <source>
        <dbReference type="SAM" id="MobiDB-lite"/>
    </source>
</evidence>
<proteinExistence type="predicted"/>
<protein>
    <submittedName>
        <fullName evidence="2">Uncharacterized protein</fullName>
    </submittedName>
</protein>
<evidence type="ECO:0000313" key="2">
    <source>
        <dbReference type="EMBL" id="CAD9651660.1"/>
    </source>
</evidence>
<feature type="compositionally biased region" description="Low complexity" evidence="1">
    <location>
        <begin position="162"/>
        <end position="183"/>
    </location>
</feature>
<dbReference type="EMBL" id="HBHC01002043">
    <property type="protein sequence ID" value="CAD9651660.1"/>
    <property type="molecule type" value="Transcribed_RNA"/>
</dbReference>
<dbReference type="AlphaFoldDB" id="A0A7S2VVB5"/>
<accession>A0A7S2VVB5</accession>
<gene>
    <name evidence="2" type="ORF">NSPH01132_LOCUS1225</name>
</gene>
<sequence length="236" mass="26235">MSVISQFAKVVNKNERVLFASNVTQHQSNGSQKDKERILILTDKAIYKVRPDSNHASKRIEKENLKSLNQTEENMFELTAEKPSLLGKKTLKYAFESEESKRFVEKTIESTQSSGASGEPKIEDRRDSKSTRSEGDIKCSEKANVNAEAKKESDSKKANHKSSPGTSSGTSSGTSPGTSPGTSENNEDMDKEIHGVIPPVVNHQEEVSQEEGWKRIKRLKEITSNTKNAPLKIEEK</sequence>
<feature type="compositionally biased region" description="Basic and acidic residues" evidence="1">
    <location>
        <begin position="148"/>
        <end position="157"/>
    </location>
</feature>
<feature type="compositionally biased region" description="Basic and acidic residues" evidence="1">
    <location>
        <begin position="99"/>
        <end position="108"/>
    </location>
</feature>
<feature type="region of interest" description="Disordered" evidence="1">
    <location>
        <begin position="99"/>
        <end position="211"/>
    </location>
</feature>
<reference evidence="2" key="1">
    <citation type="submission" date="2021-01" db="EMBL/GenBank/DDBJ databases">
        <authorList>
            <person name="Corre E."/>
            <person name="Pelletier E."/>
            <person name="Niang G."/>
            <person name="Scheremetjew M."/>
            <person name="Finn R."/>
            <person name="Kale V."/>
            <person name="Holt S."/>
            <person name="Cochrane G."/>
            <person name="Meng A."/>
            <person name="Brown T."/>
            <person name="Cohen L."/>
        </authorList>
    </citation>
    <scope>NUCLEOTIDE SEQUENCE</scope>
    <source>
        <strain evidence="2">BC52</strain>
    </source>
</reference>
<organism evidence="2">
    <name type="scientific">Norrisiella sphaerica</name>
    <dbReference type="NCBI Taxonomy" id="552664"/>
    <lineage>
        <taxon>Eukaryota</taxon>
        <taxon>Sar</taxon>
        <taxon>Rhizaria</taxon>
        <taxon>Cercozoa</taxon>
        <taxon>Chlorarachniophyceae</taxon>
        <taxon>Norrisiella</taxon>
    </lineage>
</organism>